<dbReference type="Proteomes" id="UP000683095">
    <property type="component" value="Genome"/>
</dbReference>
<feature type="region of interest" description="Disordered" evidence="1">
    <location>
        <begin position="144"/>
        <end position="185"/>
    </location>
</feature>
<keyword evidence="3" id="KW-1185">Reference proteome</keyword>
<dbReference type="EMBL" id="MT353904">
    <property type="protein sequence ID" value="QMP81966.1"/>
    <property type="molecule type" value="Genomic_RNA"/>
</dbReference>
<evidence type="ECO:0000256" key="1">
    <source>
        <dbReference type="SAM" id="MobiDB-lite"/>
    </source>
</evidence>
<dbReference type="KEGG" id="vg:80550694"/>
<accession>A0A7D7J3I1</accession>
<dbReference type="GeneID" id="80550694"/>
<dbReference type="RefSeq" id="YP_010840140.1">
    <property type="nucleotide sequence ID" value="NC_078446.1"/>
</dbReference>
<evidence type="ECO:0000313" key="3">
    <source>
        <dbReference type="Proteomes" id="UP000683095"/>
    </source>
</evidence>
<name>A0A7D7J3I1_9VIRU</name>
<proteinExistence type="predicted"/>
<reference evidence="2" key="1">
    <citation type="journal article" date="2020" name="Plants (Basel)">
        <title>Two New Putative Plant Viruses from Wood Metagenomics Analysis of an Esca Diseased Vineyard.</title>
        <authorList>
            <person name="Bertazzon N."/>
            <person name="Chitarra W."/>
            <person name="Angelini E."/>
            <person name="Nerva L."/>
        </authorList>
    </citation>
    <scope>NUCLEOTIDE SEQUENCE</scope>
    <source>
        <strain evidence="2">CREA-VE</strain>
    </source>
</reference>
<protein>
    <submittedName>
        <fullName evidence="2">Uncharacterized protein</fullName>
    </submittedName>
</protein>
<evidence type="ECO:0000313" key="2">
    <source>
        <dbReference type="EMBL" id="QMP81966.1"/>
    </source>
</evidence>
<sequence length="185" mass="20550">MDFTNQFESLFQKPIDYISQDVSLGTKLQETRSALQESLSEIESLGELIKLLYKEAMVETVATGELVSQIKSPPYQAIALPRNADNASLSEQAGYVMYCMKFHGFATRRTTEDLHNTKEHRDSLKKTVEAQTVKVEVKRTGAIRMPELAGMKEMKRSVETAAPPSPPATPPKQDKGSSSKSPTKK</sequence>
<organism evidence="2 3">
    <name type="scientific">Grapevine associated cogu-like virus 4</name>
    <dbReference type="NCBI Taxonomy" id="2755145"/>
    <lineage>
        <taxon>Viruses</taxon>
        <taxon>Riboviria</taxon>
        <taxon>Orthornavirae</taxon>
        <taxon>Negarnaviricota</taxon>
        <taxon>Polyploviricotina</taxon>
        <taxon>Bunyaviricetes</taxon>
        <taxon>Hareavirales</taxon>
        <taxon>Phenuiviridae</taxon>
        <taxon>Laulavirus</taxon>
        <taxon>Laulavirus gammaviticulum</taxon>
    </lineage>
</organism>